<evidence type="ECO:0000313" key="2">
    <source>
        <dbReference type="EMBL" id="SEF89122.1"/>
    </source>
</evidence>
<dbReference type="SMART" id="SM00382">
    <property type="entry name" value="AAA"/>
    <property type="match status" value="1"/>
</dbReference>
<dbReference type="InterPro" id="IPR003593">
    <property type="entry name" value="AAA+_ATPase"/>
</dbReference>
<dbReference type="Pfam" id="PF07728">
    <property type="entry name" value="AAA_5"/>
    <property type="match status" value="1"/>
</dbReference>
<dbReference type="AlphaFoldDB" id="A0A1H5VP84"/>
<dbReference type="InterPro" id="IPR027417">
    <property type="entry name" value="P-loop_NTPase"/>
</dbReference>
<dbReference type="Gene3D" id="3.40.50.300">
    <property type="entry name" value="P-loop containing nucleotide triphosphate hydrolases"/>
    <property type="match status" value="1"/>
</dbReference>
<evidence type="ECO:0000259" key="1">
    <source>
        <dbReference type="SMART" id="SM00382"/>
    </source>
</evidence>
<evidence type="ECO:0000313" key="3">
    <source>
        <dbReference type="Proteomes" id="UP000236735"/>
    </source>
</evidence>
<dbReference type="GO" id="GO:0016887">
    <property type="term" value="F:ATP hydrolysis activity"/>
    <property type="evidence" value="ECO:0007669"/>
    <property type="project" value="InterPro"/>
</dbReference>
<dbReference type="SUPFAM" id="SSF52540">
    <property type="entry name" value="P-loop containing nucleoside triphosphate hydrolases"/>
    <property type="match status" value="1"/>
</dbReference>
<sequence length="469" mass="54459">MELNAFVDAIKEYAQSVGFVPEKNGIWRKDINRPSNEFENVAYCGFIREGQEPSGPYSDFSLCFMPEKTNDDTNSISACAIVLVVGTQQFMYDGAIAQSPFTRRRFLRLNSNSRVYYKSDFSNITDRLPELTTKLKEEHPRIRQFDERFGPLVVAFEVVDIKNDFTVEDIPYEFKKWICAYAEFRGWPTNDTQRKEVVDVLDKLESINSKKSLTEDEIYKILLRDKYIILQGAPGTGKTYTALNIAEKFKNVKFTQFHAETSYSDFVYGIKPDTASNTLIYKDNPGVLYEAIKEANTGKDVLLIIDEINRANLSNVLGPVFYLFEKNTGNNRKYKIKIGDLEIDKLPETLYVIGTMNTADKSLAVVDFALRRRFTWITLRPQVIDHKDFRKEEFLEFENMFMRHATDEELNLQPGQSYFIAADDEAMKQRLKYELMPLIKEYINEGFLPSAKDEFVNYFYNKIGELMYE</sequence>
<dbReference type="RefSeq" id="WP_103915846.1">
    <property type="nucleotide sequence ID" value="NZ_FNUV01000005.1"/>
</dbReference>
<dbReference type="PANTHER" id="PTHR37291:SF1">
    <property type="entry name" value="TYPE IV METHYL-DIRECTED RESTRICTION ENZYME ECOKMCRB SUBUNIT"/>
    <property type="match status" value="1"/>
</dbReference>
<accession>A0A1H5VP84</accession>
<dbReference type="InterPro" id="IPR052934">
    <property type="entry name" value="Methyl-DNA_Rec/Restrict_Enz"/>
</dbReference>
<feature type="domain" description="AAA+ ATPase" evidence="1">
    <location>
        <begin position="224"/>
        <end position="380"/>
    </location>
</feature>
<reference evidence="2 3" key="1">
    <citation type="submission" date="2016-10" db="EMBL/GenBank/DDBJ databases">
        <authorList>
            <person name="de Groot N.N."/>
        </authorList>
    </citation>
    <scope>NUCLEOTIDE SEQUENCE [LARGE SCALE GENOMIC DNA]</scope>
    <source>
        <strain evidence="2 3">AR32</strain>
    </source>
</reference>
<dbReference type="PANTHER" id="PTHR37291">
    <property type="entry name" value="5-METHYLCYTOSINE-SPECIFIC RESTRICTION ENZYME B"/>
    <property type="match status" value="1"/>
</dbReference>
<gene>
    <name evidence="2" type="ORF">SAMN05216354_1962</name>
</gene>
<proteinExistence type="predicted"/>
<dbReference type="EMBL" id="FNUV01000005">
    <property type="protein sequence ID" value="SEF89122.1"/>
    <property type="molecule type" value="Genomic_DNA"/>
</dbReference>
<protein>
    <submittedName>
        <fullName evidence="2">AAA domain (Dynein-related subfamily)</fullName>
    </submittedName>
</protein>
<dbReference type="Proteomes" id="UP000236735">
    <property type="component" value="Unassembled WGS sequence"/>
</dbReference>
<name>A0A1H5VP84_XYLRU</name>
<dbReference type="GO" id="GO:0005524">
    <property type="term" value="F:ATP binding"/>
    <property type="evidence" value="ECO:0007669"/>
    <property type="project" value="InterPro"/>
</dbReference>
<organism evidence="2 3">
    <name type="scientific">Xylanibacter ruminicola</name>
    <name type="common">Prevotella ruminicola</name>
    <dbReference type="NCBI Taxonomy" id="839"/>
    <lineage>
        <taxon>Bacteria</taxon>
        <taxon>Pseudomonadati</taxon>
        <taxon>Bacteroidota</taxon>
        <taxon>Bacteroidia</taxon>
        <taxon>Bacteroidales</taxon>
        <taxon>Prevotellaceae</taxon>
        <taxon>Xylanibacter</taxon>
    </lineage>
</organism>
<dbReference type="InterPro" id="IPR011704">
    <property type="entry name" value="ATPase_dyneun-rel_AAA"/>
</dbReference>